<keyword evidence="3 9" id="KW-0645">Protease</keyword>
<evidence type="ECO:0000256" key="8">
    <source>
        <dbReference type="ARBA" id="ARBA00023136"/>
    </source>
</evidence>
<dbReference type="HAMAP" id="MF_00161">
    <property type="entry name" value="LspA"/>
    <property type="match status" value="1"/>
</dbReference>
<keyword evidence="2 9" id="KW-1003">Cell membrane</keyword>
<evidence type="ECO:0000256" key="6">
    <source>
        <dbReference type="ARBA" id="ARBA00022801"/>
    </source>
</evidence>
<evidence type="ECO:0000313" key="13">
    <source>
        <dbReference type="Proteomes" id="UP001279642"/>
    </source>
</evidence>
<dbReference type="PANTHER" id="PTHR33695">
    <property type="entry name" value="LIPOPROTEIN SIGNAL PEPTIDASE"/>
    <property type="match status" value="1"/>
</dbReference>
<evidence type="ECO:0000256" key="2">
    <source>
        <dbReference type="ARBA" id="ARBA00022475"/>
    </source>
</evidence>
<keyword evidence="4 9" id="KW-0812">Transmembrane</keyword>
<dbReference type="PRINTS" id="PR00781">
    <property type="entry name" value="LIPOSIGPTASE"/>
</dbReference>
<dbReference type="GO" id="GO:0004190">
    <property type="term" value="F:aspartic-type endopeptidase activity"/>
    <property type="evidence" value="ECO:0007669"/>
    <property type="project" value="UniProtKB-EC"/>
</dbReference>
<comment type="caution">
    <text evidence="12">The sequence shown here is derived from an EMBL/GenBank/DDBJ whole genome shotgun (WGS) entry which is preliminary data.</text>
</comment>
<feature type="active site" evidence="9">
    <location>
        <position position="140"/>
    </location>
</feature>
<keyword evidence="5 9" id="KW-0064">Aspartyl protease</keyword>
<feature type="transmembrane region" description="Helical" evidence="9">
    <location>
        <begin position="132"/>
        <end position="156"/>
    </location>
</feature>
<reference evidence="12 13" key="1">
    <citation type="journal article" date="2016" name="Antonie Van Leeuwenhoek">
        <title>Dongia soli sp. nov., isolated from soil from Dokdo, Korea.</title>
        <authorList>
            <person name="Kim D.U."/>
            <person name="Lee H."/>
            <person name="Kim H."/>
            <person name="Kim S.G."/>
            <person name="Ka J.O."/>
        </authorList>
    </citation>
    <scope>NUCLEOTIDE SEQUENCE [LARGE SCALE GENOMIC DNA]</scope>
    <source>
        <strain evidence="12 13">D78</strain>
    </source>
</reference>
<comment type="pathway">
    <text evidence="9">Protein modification; lipoprotein biosynthesis (signal peptide cleavage).</text>
</comment>
<gene>
    <name evidence="9 12" type="primary">lspA</name>
    <name evidence="12" type="ORF">SMD27_06005</name>
</gene>
<proteinExistence type="inferred from homology"/>
<comment type="function">
    <text evidence="9 10">This protein specifically catalyzes the removal of signal peptides from prolipoproteins.</text>
</comment>
<dbReference type="RefSeq" id="WP_320507410.1">
    <property type="nucleotide sequence ID" value="NZ_JAXCLW010000001.1"/>
</dbReference>
<evidence type="ECO:0000313" key="12">
    <source>
        <dbReference type="EMBL" id="MDY0882387.1"/>
    </source>
</evidence>
<evidence type="ECO:0000256" key="4">
    <source>
        <dbReference type="ARBA" id="ARBA00022692"/>
    </source>
</evidence>
<dbReference type="Pfam" id="PF01252">
    <property type="entry name" value="Peptidase_A8"/>
    <property type="match status" value="1"/>
</dbReference>
<comment type="catalytic activity">
    <reaction evidence="9 10">
        <text>Release of signal peptides from bacterial membrane prolipoproteins. Hydrolyzes -Xaa-Yaa-Zaa-|-(S,diacylglyceryl)Cys-, in which Xaa is hydrophobic (preferably Leu), and Yaa (Ala or Ser) and Zaa (Gly or Ala) have small, neutral side chains.</text>
        <dbReference type="EC" id="3.4.23.36"/>
    </reaction>
</comment>
<evidence type="ECO:0000256" key="9">
    <source>
        <dbReference type="HAMAP-Rule" id="MF_00161"/>
    </source>
</evidence>
<feature type="active site" evidence="9">
    <location>
        <position position="122"/>
    </location>
</feature>
<evidence type="ECO:0000256" key="10">
    <source>
        <dbReference type="RuleBase" id="RU000594"/>
    </source>
</evidence>
<dbReference type="NCBIfam" id="TIGR00077">
    <property type="entry name" value="lspA"/>
    <property type="match status" value="1"/>
</dbReference>
<evidence type="ECO:0000256" key="11">
    <source>
        <dbReference type="RuleBase" id="RU004181"/>
    </source>
</evidence>
<comment type="similarity">
    <text evidence="1 9 11">Belongs to the peptidase A8 family.</text>
</comment>
<dbReference type="Proteomes" id="UP001279642">
    <property type="component" value="Unassembled WGS sequence"/>
</dbReference>
<evidence type="ECO:0000256" key="1">
    <source>
        <dbReference type="ARBA" id="ARBA00006139"/>
    </source>
</evidence>
<name>A0ABU5E7S5_9PROT</name>
<evidence type="ECO:0000256" key="5">
    <source>
        <dbReference type="ARBA" id="ARBA00022750"/>
    </source>
</evidence>
<keyword evidence="7 9" id="KW-1133">Transmembrane helix</keyword>
<feature type="transmembrane region" description="Helical" evidence="9">
    <location>
        <begin position="95"/>
        <end position="112"/>
    </location>
</feature>
<sequence>MRIAAPRLVLLGGILAGVTILADQASKWWLLNGPMEQPRVIELTPFFNLVTAWNRGVSFSLLHTDSASGPFILSAVSVVISIALAIWLLRVSKPLPAVGIGLVIGGALGNVIDRLRFGAVFDFLDVYWGNYHWPAFNLADSAITTGVVLLLLDGLFHGSEQGKN</sequence>
<evidence type="ECO:0000256" key="7">
    <source>
        <dbReference type="ARBA" id="ARBA00022989"/>
    </source>
</evidence>
<dbReference type="InterPro" id="IPR001872">
    <property type="entry name" value="Peptidase_A8"/>
</dbReference>
<keyword evidence="13" id="KW-1185">Reference proteome</keyword>
<comment type="caution">
    <text evidence="9">Lacks conserved residue(s) required for the propagation of feature annotation.</text>
</comment>
<comment type="subcellular location">
    <subcellularLocation>
        <location evidence="9">Cell membrane</location>
        <topology evidence="9">Multi-pass membrane protein</topology>
    </subcellularLocation>
</comment>
<dbReference type="EMBL" id="JAXCLW010000001">
    <property type="protein sequence ID" value="MDY0882387.1"/>
    <property type="molecule type" value="Genomic_DNA"/>
</dbReference>
<keyword evidence="8 9" id="KW-0472">Membrane</keyword>
<feature type="transmembrane region" description="Helical" evidence="9">
    <location>
        <begin position="67"/>
        <end position="88"/>
    </location>
</feature>
<dbReference type="PROSITE" id="PS00855">
    <property type="entry name" value="SPASE_II"/>
    <property type="match status" value="1"/>
</dbReference>
<accession>A0ABU5E7S5</accession>
<dbReference type="PANTHER" id="PTHR33695:SF1">
    <property type="entry name" value="LIPOPROTEIN SIGNAL PEPTIDASE"/>
    <property type="match status" value="1"/>
</dbReference>
<dbReference type="EC" id="3.4.23.36" evidence="9"/>
<evidence type="ECO:0000256" key="3">
    <source>
        <dbReference type="ARBA" id="ARBA00022670"/>
    </source>
</evidence>
<organism evidence="12 13">
    <name type="scientific">Dongia soli</name>
    <dbReference type="NCBI Taxonomy" id="600628"/>
    <lineage>
        <taxon>Bacteria</taxon>
        <taxon>Pseudomonadati</taxon>
        <taxon>Pseudomonadota</taxon>
        <taxon>Alphaproteobacteria</taxon>
        <taxon>Rhodospirillales</taxon>
        <taxon>Dongiaceae</taxon>
        <taxon>Dongia</taxon>
    </lineage>
</organism>
<keyword evidence="6 9" id="KW-0378">Hydrolase</keyword>
<protein>
    <recommendedName>
        <fullName evidence="9">Lipoprotein signal peptidase</fullName>
        <ecNumber evidence="9">3.4.23.36</ecNumber>
    </recommendedName>
    <alternativeName>
        <fullName evidence="9">Prolipoprotein signal peptidase</fullName>
    </alternativeName>
    <alternativeName>
        <fullName evidence="9">Signal peptidase II</fullName>
        <shortName evidence="9">SPase II</shortName>
    </alternativeName>
</protein>